<dbReference type="GO" id="GO:0016020">
    <property type="term" value="C:membrane"/>
    <property type="evidence" value="ECO:0007669"/>
    <property type="project" value="UniProtKB-SubCell"/>
</dbReference>
<proteinExistence type="inferred from homology"/>
<sequence>MWVFYMISLPLTAGMVLFTLRYYAAPRVPSYVLFTVGYTWLSSLSIIVLVPADIWTTISSYHENGGISFFWSWSYWSTFLLTWVVVPLIQGFEDAGDFTVSERLKTSLHVNLIFYVIVGSIGVFGIILLIMMRRQWSGGLLGLAMACSNTFGLVTGAFLLGFGLSEIPKGIWKNADWTIRQKVLSHKIAKMAVKLDDAHQELSNAIVIAQATSNQMSKRDPLRPYMNVIDDMLIQMSREDPSFKPQGGQLGESDMDYDTDEKSMATLRRHLRGATEEYYRYKSEYITYVLEALELEDTIKNYDRRNSSGWKYISSFKAARTGKFGSLCDALEFFWRCILRKQVQKGLAVILGVMSVTILLAEATLLPSLDLSLFSILIKSVGTEEVLVQAFAFVPLMYMCICTYYSLFKIGTLVFYSLTPRQTSSVSLLMICSMIARYAPPISYNFLNLIRLGSDKTTIFEQRMGNIDNAVPFFGDKFNKIYPLIMVVYTLLVASNFFDRVFDFLGSWKRYVFETEAEDMDGFDPSGLIILQKERSWLEQGRNVGEQVVPLVRNFNGIDLESNDNSTVKNDVEMKGTSALVNKEIDGNQPKILKEETRRHSSSREAISSKYAAVRQQSGLAYKMKEEEKSLASAKVSLVDHDNTRNAAGTSGMASTWQTMKTSFQSFKANIGGNRFAPIRQTQEDKIPSVSSSESLDDIFQRLKQPSLHQNINNDQDNLMGRNSGPGR</sequence>
<dbReference type="Gramene" id="ESW31705">
    <property type="protein sequence ID" value="ESW31705"/>
    <property type="gene ID" value="PHAVU_002G260900g"/>
</dbReference>
<accession>V7CR22</accession>
<protein>
    <recommendedName>
        <fullName evidence="10">LMBR1-like membrane protein</fullName>
    </recommendedName>
</protein>
<evidence type="ECO:0000256" key="7">
    <source>
        <dbReference type="SAM" id="Phobius"/>
    </source>
</evidence>
<name>V7CR22_PHAVU</name>
<dbReference type="SMR" id="V7CR22"/>
<keyword evidence="5 7" id="KW-0472">Membrane</keyword>
<evidence type="ECO:0000256" key="1">
    <source>
        <dbReference type="ARBA" id="ARBA00004141"/>
    </source>
</evidence>
<dbReference type="eggNOG" id="KOG2296">
    <property type="taxonomic scope" value="Eukaryota"/>
</dbReference>
<dbReference type="Pfam" id="PF04791">
    <property type="entry name" value="LMBR1"/>
    <property type="match status" value="1"/>
</dbReference>
<dbReference type="OMA" id="IYNQCIH"/>
<organism evidence="8 9">
    <name type="scientific">Phaseolus vulgaris</name>
    <name type="common">Kidney bean</name>
    <name type="synonym">French bean</name>
    <dbReference type="NCBI Taxonomy" id="3885"/>
    <lineage>
        <taxon>Eukaryota</taxon>
        <taxon>Viridiplantae</taxon>
        <taxon>Streptophyta</taxon>
        <taxon>Embryophyta</taxon>
        <taxon>Tracheophyta</taxon>
        <taxon>Spermatophyta</taxon>
        <taxon>Magnoliopsida</taxon>
        <taxon>eudicotyledons</taxon>
        <taxon>Gunneridae</taxon>
        <taxon>Pentapetalae</taxon>
        <taxon>rosids</taxon>
        <taxon>fabids</taxon>
        <taxon>Fabales</taxon>
        <taxon>Fabaceae</taxon>
        <taxon>Papilionoideae</taxon>
        <taxon>50 kb inversion clade</taxon>
        <taxon>NPAAA clade</taxon>
        <taxon>indigoferoid/millettioid clade</taxon>
        <taxon>Phaseoleae</taxon>
        <taxon>Phaseolus</taxon>
    </lineage>
</organism>
<feature type="transmembrane region" description="Helical" evidence="7">
    <location>
        <begin position="138"/>
        <end position="164"/>
    </location>
</feature>
<comment type="similarity">
    <text evidence="2">Belongs to the LIMR family.</text>
</comment>
<evidence type="ECO:0000256" key="3">
    <source>
        <dbReference type="ARBA" id="ARBA00022692"/>
    </source>
</evidence>
<keyword evidence="3 7" id="KW-0812">Transmembrane</keyword>
<feature type="transmembrane region" description="Helical" evidence="7">
    <location>
        <begin position="6"/>
        <end position="24"/>
    </location>
</feature>
<feature type="compositionally biased region" description="Polar residues" evidence="6">
    <location>
        <begin position="707"/>
        <end position="717"/>
    </location>
</feature>
<feature type="transmembrane region" description="Helical" evidence="7">
    <location>
        <begin position="70"/>
        <end position="89"/>
    </location>
</feature>
<evidence type="ECO:0000256" key="2">
    <source>
        <dbReference type="ARBA" id="ARBA00010487"/>
    </source>
</evidence>
<dbReference type="PANTHER" id="PTHR21355:SF18">
    <property type="entry name" value="LMBR1 INTEGRAL MEMBRANE-LIKE PROTEIN"/>
    <property type="match status" value="1"/>
</dbReference>
<feature type="transmembrane region" description="Helical" evidence="7">
    <location>
        <begin position="386"/>
        <end position="407"/>
    </location>
</feature>
<dbReference type="STRING" id="3885.V7CR22"/>
<feature type="transmembrane region" description="Helical" evidence="7">
    <location>
        <begin position="481"/>
        <end position="502"/>
    </location>
</feature>
<feature type="region of interest" description="Disordered" evidence="6">
    <location>
        <begin position="675"/>
        <end position="728"/>
    </location>
</feature>
<dbReference type="InterPro" id="IPR051584">
    <property type="entry name" value="GPCR-associated_LMBR1"/>
</dbReference>
<evidence type="ECO:0000313" key="9">
    <source>
        <dbReference type="Proteomes" id="UP000000226"/>
    </source>
</evidence>
<dbReference type="EMBL" id="CM002289">
    <property type="protein sequence ID" value="ESW31705.1"/>
    <property type="molecule type" value="Genomic_DNA"/>
</dbReference>
<dbReference type="AlphaFoldDB" id="V7CR22"/>
<evidence type="ECO:0000256" key="4">
    <source>
        <dbReference type="ARBA" id="ARBA00022989"/>
    </source>
</evidence>
<dbReference type="PhylomeDB" id="V7CR22"/>
<reference evidence="9" key="1">
    <citation type="journal article" date="2014" name="Nat. Genet.">
        <title>A reference genome for common bean and genome-wide analysis of dual domestications.</title>
        <authorList>
            <person name="Schmutz J."/>
            <person name="McClean P.E."/>
            <person name="Mamidi S."/>
            <person name="Wu G.A."/>
            <person name="Cannon S.B."/>
            <person name="Grimwood J."/>
            <person name="Jenkins J."/>
            <person name="Shu S."/>
            <person name="Song Q."/>
            <person name="Chavarro C."/>
            <person name="Torres-Torres M."/>
            <person name="Geffroy V."/>
            <person name="Moghaddam S.M."/>
            <person name="Gao D."/>
            <person name="Abernathy B."/>
            <person name="Barry K."/>
            <person name="Blair M."/>
            <person name="Brick M.A."/>
            <person name="Chovatia M."/>
            <person name="Gepts P."/>
            <person name="Goodstein D.M."/>
            <person name="Gonzales M."/>
            <person name="Hellsten U."/>
            <person name="Hyten D.L."/>
            <person name="Jia G."/>
            <person name="Kelly J.D."/>
            <person name="Kudrna D."/>
            <person name="Lee R."/>
            <person name="Richard M.M."/>
            <person name="Miklas P.N."/>
            <person name="Osorno J.M."/>
            <person name="Rodrigues J."/>
            <person name="Thareau V."/>
            <person name="Urrea C.A."/>
            <person name="Wang M."/>
            <person name="Yu Y."/>
            <person name="Zhang M."/>
            <person name="Wing R.A."/>
            <person name="Cregan P.B."/>
            <person name="Rokhsar D.S."/>
            <person name="Jackson S.A."/>
        </authorList>
    </citation>
    <scope>NUCLEOTIDE SEQUENCE [LARGE SCALE GENOMIC DNA]</scope>
    <source>
        <strain evidence="9">cv. G19833</strain>
    </source>
</reference>
<dbReference type="OrthoDB" id="203099at2759"/>
<feature type="transmembrane region" description="Helical" evidence="7">
    <location>
        <begin position="346"/>
        <end position="366"/>
    </location>
</feature>
<feature type="transmembrane region" description="Helical" evidence="7">
    <location>
        <begin position="31"/>
        <end position="50"/>
    </location>
</feature>
<dbReference type="PANTHER" id="PTHR21355">
    <property type="entry name" value="G-PROTEIN COUPLED RECEPTOR-ASSOCIATED PROTEIN LMBRD2"/>
    <property type="match status" value="1"/>
</dbReference>
<feature type="transmembrane region" description="Helical" evidence="7">
    <location>
        <begin position="110"/>
        <end position="132"/>
    </location>
</feature>
<evidence type="ECO:0000313" key="8">
    <source>
        <dbReference type="EMBL" id="ESW31705.1"/>
    </source>
</evidence>
<evidence type="ECO:0000256" key="5">
    <source>
        <dbReference type="ARBA" id="ARBA00023136"/>
    </source>
</evidence>
<comment type="subcellular location">
    <subcellularLocation>
        <location evidence="1">Membrane</location>
        <topology evidence="1">Multi-pass membrane protein</topology>
    </subcellularLocation>
</comment>
<keyword evidence="9" id="KW-1185">Reference proteome</keyword>
<dbReference type="Proteomes" id="UP000000226">
    <property type="component" value="Chromosome 2"/>
</dbReference>
<dbReference type="InterPro" id="IPR006876">
    <property type="entry name" value="LMBR1-like_membr_prot"/>
</dbReference>
<evidence type="ECO:0000256" key="6">
    <source>
        <dbReference type="SAM" id="MobiDB-lite"/>
    </source>
</evidence>
<keyword evidence="4 7" id="KW-1133">Transmembrane helix</keyword>
<gene>
    <name evidence="8" type="ORF">PHAVU_002G260900g</name>
</gene>
<evidence type="ECO:0008006" key="10">
    <source>
        <dbReference type="Google" id="ProtNLM"/>
    </source>
</evidence>